<name>A0A5B7DEU5_PORTR</name>
<sequence>MENSETESHDTIKVTSMSCTMQGRTASLVQGIDRHSSFQAFIQQLIVTSPGSIHNEHFNIVAAHCRQYITLK</sequence>
<evidence type="ECO:0000313" key="2">
    <source>
        <dbReference type="Proteomes" id="UP000324222"/>
    </source>
</evidence>
<comment type="caution">
    <text evidence="1">The sequence shown here is derived from an EMBL/GenBank/DDBJ whole genome shotgun (WGS) entry which is preliminary data.</text>
</comment>
<evidence type="ECO:0000313" key="1">
    <source>
        <dbReference type="EMBL" id="MPC19737.1"/>
    </source>
</evidence>
<dbReference type="AlphaFoldDB" id="A0A5B7DEU5"/>
<protein>
    <submittedName>
        <fullName evidence="1">Uncharacterized protein</fullName>
    </submittedName>
</protein>
<gene>
    <name evidence="1" type="ORF">E2C01_012663</name>
</gene>
<keyword evidence="2" id="KW-1185">Reference proteome</keyword>
<proteinExistence type="predicted"/>
<dbReference type="Proteomes" id="UP000324222">
    <property type="component" value="Unassembled WGS sequence"/>
</dbReference>
<accession>A0A5B7DEU5</accession>
<reference evidence="1 2" key="1">
    <citation type="submission" date="2019-05" db="EMBL/GenBank/DDBJ databases">
        <title>Another draft genome of Portunus trituberculatus and its Hox gene families provides insights of decapod evolution.</title>
        <authorList>
            <person name="Jeong J.-H."/>
            <person name="Song I."/>
            <person name="Kim S."/>
            <person name="Choi T."/>
            <person name="Kim D."/>
            <person name="Ryu S."/>
            <person name="Kim W."/>
        </authorList>
    </citation>
    <scope>NUCLEOTIDE SEQUENCE [LARGE SCALE GENOMIC DNA]</scope>
    <source>
        <tissue evidence="1">Muscle</tissue>
    </source>
</reference>
<dbReference type="EMBL" id="VSRR010000799">
    <property type="protein sequence ID" value="MPC19737.1"/>
    <property type="molecule type" value="Genomic_DNA"/>
</dbReference>
<organism evidence="1 2">
    <name type="scientific">Portunus trituberculatus</name>
    <name type="common">Swimming crab</name>
    <name type="synonym">Neptunus trituberculatus</name>
    <dbReference type="NCBI Taxonomy" id="210409"/>
    <lineage>
        <taxon>Eukaryota</taxon>
        <taxon>Metazoa</taxon>
        <taxon>Ecdysozoa</taxon>
        <taxon>Arthropoda</taxon>
        <taxon>Crustacea</taxon>
        <taxon>Multicrustacea</taxon>
        <taxon>Malacostraca</taxon>
        <taxon>Eumalacostraca</taxon>
        <taxon>Eucarida</taxon>
        <taxon>Decapoda</taxon>
        <taxon>Pleocyemata</taxon>
        <taxon>Brachyura</taxon>
        <taxon>Eubrachyura</taxon>
        <taxon>Portunoidea</taxon>
        <taxon>Portunidae</taxon>
        <taxon>Portuninae</taxon>
        <taxon>Portunus</taxon>
    </lineage>
</organism>